<keyword evidence="1" id="KW-0175">Coiled coil</keyword>
<comment type="caution">
    <text evidence="2">The sequence shown here is derived from an EMBL/GenBank/DDBJ whole genome shotgun (WGS) entry which is preliminary data.</text>
</comment>
<evidence type="ECO:0000256" key="1">
    <source>
        <dbReference type="SAM" id="Coils"/>
    </source>
</evidence>
<organism evidence="2 3">
    <name type="scientific">Parnassius apollo</name>
    <name type="common">Apollo butterfly</name>
    <name type="synonym">Papilio apollo</name>
    <dbReference type="NCBI Taxonomy" id="110799"/>
    <lineage>
        <taxon>Eukaryota</taxon>
        <taxon>Metazoa</taxon>
        <taxon>Ecdysozoa</taxon>
        <taxon>Arthropoda</taxon>
        <taxon>Hexapoda</taxon>
        <taxon>Insecta</taxon>
        <taxon>Pterygota</taxon>
        <taxon>Neoptera</taxon>
        <taxon>Endopterygota</taxon>
        <taxon>Lepidoptera</taxon>
        <taxon>Glossata</taxon>
        <taxon>Ditrysia</taxon>
        <taxon>Papilionoidea</taxon>
        <taxon>Papilionidae</taxon>
        <taxon>Parnassiinae</taxon>
        <taxon>Parnassini</taxon>
        <taxon>Parnassius</taxon>
        <taxon>Parnassius</taxon>
    </lineage>
</organism>
<name>A0A8S3XR16_PARAO</name>
<evidence type="ECO:0000313" key="3">
    <source>
        <dbReference type="Proteomes" id="UP000691718"/>
    </source>
</evidence>
<reference evidence="2" key="1">
    <citation type="submission" date="2021-04" db="EMBL/GenBank/DDBJ databases">
        <authorList>
            <person name="Tunstrom K."/>
        </authorList>
    </citation>
    <scope>NUCLEOTIDE SEQUENCE</scope>
</reference>
<evidence type="ECO:0000313" key="2">
    <source>
        <dbReference type="EMBL" id="CAG5038843.1"/>
    </source>
</evidence>
<gene>
    <name evidence="2" type="ORF">PAPOLLO_LOCUS21457</name>
</gene>
<dbReference type="Proteomes" id="UP000691718">
    <property type="component" value="Unassembled WGS sequence"/>
</dbReference>
<dbReference type="EMBL" id="CAJQZP010001330">
    <property type="protein sequence ID" value="CAG5038843.1"/>
    <property type="molecule type" value="Genomic_DNA"/>
</dbReference>
<feature type="coiled-coil region" evidence="1">
    <location>
        <begin position="41"/>
        <end position="68"/>
    </location>
</feature>
<sequence>MCPACKNKVPRTGDHSNTPVKCQEVGECSPLHKDIDIGLEIRLFRNELSAMRNELKEVRDNITMVKDTVLAFNKSLEERDCRVTKLEKLYEEYLIKCDTKILEDTISELRVQLNERDQDLLVNDLEISGLPERKGENPINTVVLCAKKMGLDIDHREIVMRRVLVFCVHLIVITKRSKTDVYWTPQDCGADESACSSGRVPTLCAGATQHNK</sequence>
<proteinExistence type="predicted"/>
<protein>
    <submittedName>
        <fullName evidence="2">(apollo) hypothetical protein</fullName>
    </submittedName>
</protein>
<keyword evidence="3" id="KW-1185">Reference proteome</keyword>
<dbReference type="AlphaFoldDB" id="A0A8S3XR16"/>
<accession>A0A8S3XR16</accession>
<dbReference type="OrthoDB" id="7490514at2759"/>